<dbReference type="EMBL" id="FLUQ01000004">
    <property type="protein sequence ID" value="SBW08189.1"/>
    <property type="molecule type" value="Genomic_DNA"/>
</dbReference>
<protein>
    <submittedName>
        <fullName evidence="1">Uncharacterized protein</fullName>
    </submittedName>
</protein>
<gene>
    <name evidence="1" type="ORF">KL86DPRO_40039</name>
</gene>
<organism evidence="1">
    <name type="scientific">uncultured delta proteobacterium</name>
    <dbReference type="NCBI Taxonomy" id="34034"/>
    <lineage>
        <taxon>Bacteria</taxon>
        <taxon>Deltaproteobacteria</taxon>
        <taxon>environmental samples</taxon>
    </lineage>
</organism>
<name>A0A212K8Y1_9DELT</name>
<sequence length="83" mass="9105">MPLTIHLDEATKAQLDAIALSLSSTPETVVKQVVDSYLENDAKFRSDVEAGLVSAVQENFYPADDVEREFSSLRANYLSKAGQ</sequence>
<proteinExistence type="predicted"/>
<accession>A0A212K8Y1</accession>
<reference evidence="1" key="1">
    <citation type="submission" date="2016-04" db="EMBL/GenBank/DDBJ databases">
        <authorList>
            <person name="Evans L.H."/>
            <person name="Alamgir A."/>
            <person name="Owens N."/>
            <person name="Weber N.D."/>
            <person name="Virtaneva K."/>
            <person name="Barbian K."/>
            <person name="Babar A."/>
            <person name="Rosenke K."/>
        </authorList>
    </citation>
    <scope>NUCLEOTIDE SEQUENCE</scope>
    <source>
        <strain evidence="1">86</strain>
    </source>
</reference>
<evidence type="ECO:0000313" key="1">
    <source>
        <dbReference type="EMBL" id="SBW08189.1"/>
    </source>
</evidence>
<dbReference type="AlphaFoldDB" id="A0A212K8Y1"/>